<evidence type="ECO:0000313" key="3">
    <source>
        <dbReference type="Proteomes" id="UP000722791"/>
    </source>
</evidence>
<feature type="region of interest" description="Disordered" evidence="1">
    <location>
        <begin position="797"/>
        <end position="854"/>
    </location>
</feature>
<feature type="region of interest" description="Disordered" evidence="1">
    <location>
        <begin position="385"/>
        <end position="424"/>
    </location>
</feature>
<feature type="compositionally biased region" description="Gly residues" evidence="1">
    <location>
        <begin position="833"/>
        <end position="848"/>
    </location>
</feature>
<organism evidence="2 3">
    <name type="scientific">Volvox reticuliferus</name>
    <dbReference type="NCBI Taxonomy" id="1737510"/>
    <lineage>
        <taxon>Eukaryota</taxon>
        <taxon>Viridiplantae</taxon>
        <taxon>Chlorophyta</taxon>
        <taxon>core chlorophytes</taxon>
        <taxon>Chlorophyceae</taxon>
        <taxon>CS clade</taxon>
        <taxon>Chlamydomonadales</taxon>
        <taxon>Volvocaceae</taxon>
        <taxon>Volvox</taxon>
    </lineage>
</organism>
<proteinExistence type="predicted"/>
<feature type="compositionally biased region" description="Low complexity" evidence="1">
    <location>
        <begin position="402"/>
        <end position="412"/>
    </location>
</feature>
<sequence>LHVNAGDGIGSSPPSTLIPPVFRSVRRAIGRSASASEISGGVGDAATATATATAVKAGVAGSAGISSSGYSFLTMPPNQVTAGRAPQPPLNPILRRHRAMTEYVQSPLSRQWAGSLMVCEELRVRQPEVEAAYVKRGGVGSTTPVIGGGGRGVGLAPPSASTPAPLQRWGSSSLLGVQGPHQTSWQVLPAPPPPAPLHLQPYKGDNTLMRWRSADLDLEQRLLVAAATAPKNKPSRSQPPEVAAAAAAAAAAARTALALTLDRRSSGTSSFDSVRIRVLQARTVNATHAAPSTTVPARAAERRSSRRSSNTYSDPGNACSGHNPHLYGDSPELLGLPLPLGAATATGARETSAPGSGPFSAVAAQVLPRSSPMRDIDLAAVTALGPGSPRLPFGVGSPTARGPSNPGELLSSSPPPLPFRPPGLSAAVGSVNSAADGNGLVHPDVVGSHATSAAAAASGPPSSSGMTPRRWPPVRSATPPPRLSTHNPSVYLRGSTSGYGIVQGGTGSGHTPVGVYGSSISGCPTGQQESSRVWGGLEALMEAYTQAGRLRGASGKGATTFTVGATPRGHGSVSLSSGPAAGDSAVTGATGTLFDSRALPDGRSSDSRGAVMIMYDSSVLQGMIEVAHGSNGNGNRDFCSSALPILPSSRDGGRDSNTSRLMNVLGTALRSKRISKGGASLGALMSVGESVGNAANASKRFSALSGGRESASTVRGEANVSGCSAAPTTFMEAMLQLATGAATAHQLAGPLAMGGNSVTGMHRTVSPLLLLGGGGSNGGGGGSRNTQPLPRLAALAGRDSEGSQAGGSYGGTMGSQSGHQPLPQALPQSQPGISGGLTVGRRGGGGGAAAAASAACGSPPRETLLYSQLSLTHLRGQTSGAVKSGAGTAVGVHGTSGSWTAQASQAPQLAIRFPSYLYELSRAESFGTTNGNDSSDSAATPPPVMSTAPHIS</sequence>
<feature type="compositionally biased region" description="Low complexity" evidence="1">
    <location>
        <begin position="820"/>
        <end position="831"/>
    </location>
</feature>
<feature type="compositionally biased region" description="Low complexity" evidence="1">
    <location>
        <begin position="451"/>
        <end position="465"/>
    </location>
</feature>
<feature type="non-terminal residue" evidence="2">
    <location>
        <position position="1"/>
    </location>
</feature>
<evidence type="ECO:0000313" key="2">
    <source>
        <dbReference type="EMBL" id="GIM05276.1"/>
    </source>
</evidence>
<protein>
    <submittedName>
        <fullName evidence="2">Uncharacterized protein</fullName>
    </submittedName>
</protein>
<reference evidence="2" key="1">
    <citation type="journal article" date="2021" name="Proc. Natl. Acad. Sci. U.S.A.">
        <title>Three genomes in the algal genus Volvox reveal the fate of a haploid sex-determining region after a transition to homothallism.</title>
        <authorList>
            <person name="Yamamoto K."/>
            <person name="Hamaji T."/>
            <person name="Kawai-Toyooka H."/>
            <person name="Matsuzaki R."/>
            <person name="Takahashi F."/>
            <person name="Nishimura Y."/>
            <person name="Kawachi M."/>
            <person name="Noguchi H."/>
            <person name="Minakuchi Y."/>
            <person name="Umen J.G."/>
            <person name="Toyoda A."/>
            <person name="Nozaki H."/>
        </authorList>
    </citation>
    <scope>NUCLEOTIDE SEQUENCE</scope>
    <source>
        <strain evidence="2">NIES-3785</strain>
    </source>
</reference>
<dbReference type="AlphaFoldDB" id="A0A8J4GDY1"/>
<feature type="non-terminal residue" evidence="2">
    <location>
        <position position="952"/>
    </location>
</feature>
<gene>
    <name evidence="2" type="ORF">Vretimale_9728</name>
</gene>
<feature type="region of interest" description="Disordered" evidence="1">
    <location>
        <begin position="287"/>
        <end position="332"/>
    </location>
</feature>
<feature type="compositionally biased region" description="Polar residues" evidence="1">
    <location>
        <begin position="926"/>
        <end position="938"/>
    </location>
</feature>
<dbReference type="EMBL" id="BNCQ01000018">
    <property type="protein sequence ID" value="GIM05276.1"/>
    <property type="molecule type" value="Genomic_DNA"/>
</dbReference>
<evidence type="ECO:0000256" key="1">
    <source>
        <dbReference type="SAM" id="MobiDB-lite"/>
    </source>
</evidence>
<feature type="region of interest" description="Disordered" evidence="1">
    <location>
        <begin position="926"/>
        <end position="952"/>
    </location>
</feature>
<dbReference type="Proteomes" id="UP000722791">
    <property type="component" value="Unassembled WGS sequence"/>
</dbReference>
<name>A0A8J4GDY1_9CHLO</name>
<accession>A0A8J4GDY1</accession>
<comment type="caution">
    <text evidence="2">The sequence shown here is derived from an EMBL/GenBank/DDBJ whole genome shotgun (WGS) entry which is preliminary data.</text>
</comment>
<feature type="region of interest" description="Disordered" evidence="1">
    <location>
        <begin position="451"/>
        <end position="491"/>
    </location>
</feature>
<feature type="compositionally biased region" description="Gly residues" evidence="1">
    <location>
        <begin position="804"/>
        <end position="813"/>
    </location>
</feature>